<protein>
    <submittedName>
        <fullName evidence="1">Uncharacterized protein</fullName>
    </submittedName>
</protein>
<keyword evidence="2" id="KW-1185">Reference proteome</keyword>
<dbReference type="Proteomes" id="UP000775213">
    <property type="component" value="Unassembled WGS sequence"/>
</dbReference>
<proteinExistence type="predicted"/>
<accession>A0AAV7HKJ8</accession>
<dbReference type="AlphaFoldDB" id="A0AAV7HKJ8"/>
<organism evidence="1 2">
    <name type="scientific">Dendrobium chrysotoxum</name>
    <name type="common">Orchid</name>
    <dbReference type="NCBI Taxonomy" id="161865"/>
    <lineage>
        <taxon>Eukaryota</taxon>
        <taxon>Viridiplantae</taxon>
        <taxon>Streptophyta</taxon>
        <taxon>Embryophyta</taxon>
        <taxon>Tracheophyta</taxon>
        <taxon>Spermatophyta</taxon>
        <taxon>Magnoliopsida</taxon>
        <taxon>Liliopsida</taxon>
        <taxon>Asparagales</taxon>
        <taxon>Orchidaceae</taxon>
        <taxon>Epidendroideae</taxon>
        <taxon>Malaxideae</taxon>
        <taxon>Dendrobiinae</taxon>
        <taxon>Dendrobium</taxon>
    </lineage>
</organism>
<sequence>MSGFTFRDRMRTIYIHEKFRLALMIVQIKKSRLTWFGQIKHQPSDDPSCTTHSELYVNVKMLSIKTKYNVFHEYFNQFVGLLKETNPIYNIFQQIYI</sequence>
<dbReference type="EMBL" id="JAGFBR010000003">
    <property type="protein sequence ID" value="KAH0469161.1"/>
    <property type="molecule type" value="Genomic_DNA"/>
</dbReference>
<evidence type="ECO:0000313" key="2">
    <source>
        <dbReference type="Proteomes" id="UP000775213"/>
    </source>
</evidence>
<comment type="caution">
    <text evidence="1">The sequence shown here is derived from an EMBL/GenBank/DDBJ whole genome shotgun (WGS) entry which is preliminary data.</text>
</comment>
<name>A0AAV7HKJ8_DENCH</name>
<reference evidence="1 2" key="1">
    <citation type="journal article" date="2021" name="Hortic Res">
        <title>Chromosome-scale assembly of the Dendrobium chrysotoxum genome enhances the understanding of orchid evolution.</title>
        <authorList>
            <person name="Zhang Y."/>
            <person name="Zhang G.Q."/>
            <person name="Zhang D."/>
            <person name="Liu X.D."/>
            <person name="Xu X.Y."/>
            <person name="Sun W.H."/>
            <person name="Yu X."/>
            <person name="Zhu X."/>
            <person name="Wang Z.W."/>
            <person name="Zhao X."/>
            <person name="Zhong W.Y."/>
            <person name="Chen H."/>
            <person name="Yin W.L."/>
            <person name="Huang T."/>
            <person name="Niu S.C."/>
            <person name="Liu Z.J."/>
        </authorList>
    </citation>
    <scope>NUCLEOTIDE SEQUENCE [LARGE SCALE GENOMIC DNA]</scope>
    <source>
        <strain evidence="1">Lindl</strain>
    </source>
</reference>
<gene>
    <name evidence="1" type="ORF">IEQ34_002393</name>
</gene>
<evidence type="ECO:0000313" key="1">
    <source>
        <dbReference type="EMBL" id="KAH0469161.1"/>
    </source>
</evidence>